<dbReference type="STRING" id="717231.Flexsi_1784"/>
<dbReference type="Pfam" id="PF13588">
    <property type="entry name" value="HSDR_N_2"/>
    <property type="match status" value="1"/>
</dbReference>
<gene>
    <name evidence="2" type="ordered locus">Flexsi_1784</name>
</gene>
<dbReference type="RefSeq" id="WP_013886890.1">
    <property type="nucleotide sequence ID" value="NC_015672.1"/>
</dbReference>
<dbReference type="EMBL" id="CP002858">
    <property type="protein sequence ID" value="AEI15422.1"/>
    <property type="molecule type" value="Genomic_DNA"/>
</dbReference>
<dbReference type="OrthoDB" id="9814572at2"/>
<dbReference type="REBASE" id="37439">
    <property type="entry name" value="M.Fsi4947ORF1784P"/>
</dbReference>
<dbReference type="Proteomes" id="UP000006621">
    <property type="component" value="Chromosome"/>
</dbReference>
<keyword evidence="3" id="KW-1185">Reference proteome</keyword>
<reference evidence="3" key="2">
    <citation type="submission" date="2011-06" db="EMBL/GenBank/DDBJ databases">
        <title>The complete genome of Flexistipes sinusarabici DSM 4947.</title>
        <authorList>
            <person name="Lucas S."/>
            <person name="Han J."/>
            <person name="Lapidus A."/>
            <person name="Bruce D."/>
            <person name="Goodwin L."/>
            <person name="Pitluck S."/>
            <person name="Peters L."/>
            <person name="Kyrpides N."/>
            <person name="Mavromatis K."/>
            <person name="Ivanova N."/>
            <person name="Mikhailova N."/>
            <person name="Chertkov O."/>
            <person name="Detter J.C."/>
            <person name="Tapia R."/>
            <person name="Han C."/>
            <person name="Land M."/>
            <person name="Hauser L."/>
            <person name="Markowitz V."/>
            <person name="Cheng J.-F."/>
            <person name="Hugenholtz P."/>
            <person name="Woyke T."/>
            <person name="Wu D."/>
            <person name="Spring S."/>
            <person name="Schroeder M."/>
            <person name="Brambilla E."/>
            <person name="Klenk H.-P."/>
            <person name="Eisen J.A."/>
        </authorList>
    </citation>
    <scope>NUCLEOTIDE SEQUENCE [LARGE SCALE GENOMIC DNA]</scope>
    <source>
        <strain evidence="3">DSM 4947 / MAS 10</strain>
    </source>
</reference>
<dbReference type="HOGENOM" id="CLU_1072634_0_0_0"/>
<proteinExistence type="predicted"/>
<sequence>MDYKIIKQYLDKQNIKVVETYDFEKKKVKYSEKIKGWKIDKFRGDEEIVRAFVLAKLVNELGYKPENIEIEKEYDIGRPKVNKPRIDVIVRDNEGNAFLYIELKSPQDYEKDKDEVIEKQLFNLASQEKGQGYDVKYLTLFSIEIVNGEIKDKCIIIDYDKFPSFDSWEKVRDFSDEIPARYGLAQKEPYVKGGKKDLETNFSKEQLDNMRKGLHNVLWGGGGTDDNDVFASLVNIILAKIQDEDEKETGNKWGQVSYA</sequence>
<reference evidence="2 3" key="1">
    <citation type="journal article" date="2011" name="Stand. Genomic Sci.">
        <title>Genome sequence of the moderately thermophilic halophile Flexistipes sinusarabici strain (MAS10).</title>
        <authorList>
            <person name="Lapidus A."/>
            <person name="Chertkov O."/>
            <person name="Nolan M."/>
            <person name="Lucas S."/>
            <person name="Hammon N."/>
            <person name="Deshpande S."/>
            <person name="Cheng J.F."/>
            <person name="Tapia R."/>
            <person name="Han C."/>
            <person name="Goodwin L."/>
            <person name="Pitluck S."/>
            <person name="Liolios K."/>
            <person name="Pagani I."/>
            <person name="Ivanova N."/>
            <person name="Huntemann M."/>
            <person name="Mavromatis K."/>
            <person name="Mikhailova N."/>
            <person name="Pati A."/>
            <person name="Chen A."/>
            <person name="Palaniappan K."/>
            <person name="Land M."/>
            <person name="Hauser L."/>
            <person name="Brambilla E.M."/>
            <person name="Rohde M."/>
            <person name="Abt B."/>
            <person name="Spring S."/>
            <person name="Goker M."/>
            <person name="Bristow J."/>
            <person name="Eisen J.A."/>
            <person name="Markowitz V."/>
            <person name="Hugenholtz P."/>
            <person name="Kyrpides N.C."/>
            <person name="Klenk H.P."/>
            <person name="Woyke T."/>
        </authorList>
    </citation>
    <scope>NUCLEOTIDE SEQUENCE [LARGE SCALE GENOMIC DNA]</scope>
    <source>
        <strain evidence="3">DSM 4947 / MAS 10</strain>
    </source>
</reference>
<dbReference type="KEGG" id="fsi:Flexsi_1784"/>
<dbReference type="InterPro" id="IPR029464">
    <property type="entry name" value="HSDR_N"/>
</dbReference>
<organism evidence="2 3">
    <name type="scientific">Flexistipes sinusarabici (strain ATCC 49648 / DSM 4947 / MAS 10)</name>
    <dbReference type="NCBI Taxonomy" id="717231"/>
    <lineage>
        <taxon>Bacteria</taxon>
        <taxon>Pseudomonadati</taxon>
        <taxon>Deferribacterota</taxon>
        <taxon>Deferribacteres</taxon>
        <taxon>Deferribacterales</taxon>
        <taxon>Flexistipitaceae</taxon>
        <taxon>Flexistipes</taxon>
    </lineage>
</organism>
<accession>F8EA11</accession>
<feature type="domain" description="Type I restriction enzyme R protein N-terminal" evidence="1">
    <location>
        <begin position="46"/>
        <end position="110"/>
    </location>
</feature>
<dbReference type="eggNOG" id="COG0286">
    <property type="taxonomic scope" value="Bacteria"/>
</dbReference>
<evidence type="ECO:0000313" key="2">
    <source>
        <dbReference type="EMBL" id="AEI15422.1"/>
    </source>
</evidence>
<evidence type="ECO:0000259" key="1">
    <source>
        <dbReference type="Pfam" id="PF13588"/>
    </source>
</evidence>
<protein>
    <submittedName>
        <fullName evidence="2">Type II restriction-modification enzyme</fullName>
    </submittedName>
</protein>
<name>F8EA11_FLESM</name>
<evidence type="ECO:0000313" key="3">
    <source>
        <dbReference type="Proteomes" id="UP000006621"/>
    </source>
</evidence>
<dbReference type="AlphaFoldDB" id="F8EA11"/>